<protein>
    <submittedName>
        <fullName evidence="3">Membrane protein</fullName>
    </submittedName>
</protein>
<evidence type="ECO:0000313" key="3">
    <source>
        <dbReference type="EMBL" id="GLL15287.1"/>
    </source>
</evidence>
<accession>A0A9W6NZX8</accession>
<name>A0A9W6NZX8_9PSEU</name>
<keyword evidence="2" id="KW-1133">Transmembrane helix</keyword>
<evidence type="ECO:0000256" key="2">
    <source>
        <dbReference type="SAM" id="Phobius"/>
    </source>
</evidence>
<comment type="caution">
    <text evidence="3">The sequence shown here is derived from an EMBL/GenBank/DDBJ whole genome shotgun (WGS) entry which is preliminary data.</text>
</comment>
<reference evidence="3" key="1">
    <citation type="journal article" date="2014" name="Int. J. Syst. Evol. Microbiol.">
        <title>Complete genome sequence of Corynebacterium casei LMG S-19264T (=DSM 44701T), isolated from a smear-ripened cheese.</title>
        <authorList>
            <consortium name="US DOE Joint Genome Institute (JGI-PGF)"/>
            <person name="Walter F."/>
            <person name="Albersmeier A."/>
            <person name="Kalinowski J."/>
            <person name="Ruckert C."/>
        </authorList>
    </citation>
    <scope>NUCLEOTIDE SEQUENCE</scope>
    <source>
        <strain evidence="3">VKM Ac-1069</strain>
    </source>
</reference>
<feature type="region of interest" description="Disordered" evidence="1">
    <location>
        <begin position="1"/>
        <end position="22"/>
    </location>
</feature>
<dbReference type="AlphaFoldDB" id="A0A9W6NZX8"/>
<dbReference type="EMBL" id="BSFQ01000044">
    <property type="protein sequence ID" value="GLL15287.1"/>
    <property type="molecule type" value="Genomic_DNA"/>
</dbReference>
<reference evidence="3" key="2">
    <citation type="submission" date="2023-01" db="EMBL/GenBank/DDBJ databases">
        <authorList>
            <person name="Sun Q."/>
            <person name="Evtushenko L."/>
        </authorList>
    </citation>
    <scope>NUCLEOTIDE SEQUENCE</scope>
    <source>
        <strain evidence="3">VKM Ac-1069</strain>
    </source>
</reference>
<evidence type="ECO:0000313" key="4">
    <source>
        <dbReference type="Proteomes" id="UP001143463"/>
    </source>
</evidence>
<dbReference type="Pfam" id="PF03929">
    <property type="entry name" value="PepSY_TM"/>
    <property type="match status" value="1"/>
</dbReference>
<feature type="transmembrane region" description="Helical" evidence="2">
    <location>
        <begin position="429"/>
        <end position="457"/>
    </location>
</feature>
<gene>
    <name evidence="3" type="ORF">GCM10017577_64370</name>
</gene>
<feature type="transmembrane region" description="Helical" evidence="2">
    <location>
        <begin position="227"/>
        <end position="247"/>
    </location>
</feature>
<keyword evidence="2" id="KW-0472">Membrane</keyword>
<dbReference type="RefSeq" id="WP_081924646.1">
    <property type="nucleotide sequence ID" value="NZ_BAAAUZ010000050.1"/>
</dbReference>
<feature type="transmembrane region" description="Helical" evidence="2">
    <location>
        <begin position="174"/>
        <end position="196"/>
    </location>
</feature>
<evidence type="ECO:0000256" key="1">
    <source>
        <dbReference type="SAM" id="MobiDB-lite"/>
    </source>
</evidence>
<keyword evidence="2" id="KW-0812">Transmembrane</keyword>
<feature type="transmembrane region" description="Helical" evidence="2">
    <location>
        <begin position="39"/>
        <end position="62"/>
    </location>
</feature>
<sequence>MSLVSEPTPEGTASPPIAPPAPPHLRRSAWKGLALRMHFYAGLFVGPFILVAAVTGVLYALLPQLESWIYDEHLHVPATSRELPLADQVAAALATNPAGTLDAVRPAPNPGDTTRVLFTQEGLGESERWTVFVDPGTAEVRGELVTYGTSGVLPLRMTLDQLHRNLLLGEPGRLYSELAASWLWVVALGGLVLWIARWRARRIRRAADLVRPERGVKGRRRLLGRHGALGVWLLLGMLFLSATGLTWSTYAGAGISDIRAQVGWSTPALDTGGGDHAGHGGGAPGAPVPVRPGQFDSVLTAARGAGIDARQVEVGVPAEAGGPWTVTEVKRSWPTQVDSIAIDAGTGTVVDEVRFANYPFMAKLARWGIDAHMGALFGVANQVVLVAFGIGLVTVILLGYRMWWVRRPDAGRPAPLVGRGQFRELSQPVGFAVVLAAVAIGWLAPLFGLSLLAFLLVDAWRGYRAAQREAAAG</sequence>
<dbReference type="PANTHER" id="PTHR34219:SF1">
    <property type="entry name" value="PEPSY DOMAIN-CONTAINING PROTEIN"/>
    <property type="match status" value="1"/>
</dbReference>
<organism evidence="3 4">
    <name type="scientific">Pseudonocardia halophobica</name>
    <dbReference type="NCBI Taxonomy" id="29401"/>
    <lineage>
        <taxon>Bacteria</taxon>
        <taxon>Bacillati</taxon>
        <taxon>Actinomycetota</taxon>
        <taxon>Actinomycetes</taxon>
        <taxon>Pseudonocardiales</taxon>
        <taxon>Pseudonocardiaceae</taxon>
        <taxon>Pseudonocardia</taxon>
    </lineage>
</organism>
<dbReference type="Proteomes" id="UP001143463">
    <property type="component" value="Unassembled WGS sequence"/>
</dbReference>
<keyword evidence="4" id="KW-1185">Reference proteome</keyword>
<feature type="transmembrane region" description="Helical" evidence="2">
    <location>
        <begin position="383"/>
        <end position="403"/>
    </location>
</feature>
<proteinExistence type="predicted"/>
<dbReference type="PANTHER" id="PTHR34219">
    <property type="entry name" value="IRON-REGULATED INNER MEMBRANE PROTEIN-RELATED"/>
    <property type="match status" value="1"/>
</dbReference>
<dbReference type="InterPro" id="IPR005625">
    <property type="entry name" value="PepSY-ass_TM"/>
</dbReference>